<keyword evidence="5 9" id="KW-0812">Transmembrane</keyword>
<gene>
    <name evidence="11" type="ORF">DFR67_103115</name>
</gene>
<dbReference type="PANTHER" id="PTHR30561">
    <property type="entry name" value="SMR FAMILY PROTON-DEPENDENT DRUG EFFLUX TRANSPORTER SUGE"/>
    <property type="match status" value="1"/>
</dbReference>
<name>A0A318RQL1_WILLI</name>
<keyword evidence="3" id="KW-0813">Transport</keyword>
<comment type="similarity">
    <text evidence="2">Belongs to the drug/metabolite transporter (DMT) superfamily. Small multidrug resistance (SMR) (TC 2.A.7.1) family. Mmr subfamily.</text>
</comment>
<evidence type="ECO:0000313" key="12">
    <source>
        <dbReference type="Proteomes" id="UP000247591"/>
    </source>
</evidence>
<dbReference type="Proteomes" id="UP000247591">
    <property type="component" value="Unassembled WGS sequence"/>
</dbReference>
<dbReference type="EMBL" id="QJSP01000003">
    <property type="protein sequence ID" value="PYE19204.1"/>
    <property type="molecule type" value="Genomic_DNA"/>
</dbReference>
<keyword evidence="12" id="KW-1185">Reference proteome</keyword>
<evidence type="ECO:0000256" key="9">
    <source>
        <dbReference type="RuleBase" id="RU003942"/>
    </source>
</evidence>
<dbReference type="InterPro" id="IPR037185">
    <property type="entry name" value="EmrE-like"/>
</dbReference>
<dbReference type="AlphaFoldDB" id="A0A318RQL1"/>
<feature type="transmembrane region" description="Helical" evidence="10">
    <location>
        <begin position="29"/>
        <end position="51"/>
    </location>
</feature>
<comment type="subcellular location">
    <subcellularLocation>
        <location evidence="1 9">Cell membrane</location>
        <topology evidence="1 9">Multi-pass membrane protein</topology>
    </subcellularLocation>
</comment>
<evidence type="ECO:0000256" key="2">
    <source>
        <dbReference type="ARBA" id="ARBA00007822"/>
    </source>
</evidence>
<dbReference type="InterPro" id="IPR000390">
    <property type="entry name" value="Small_drug/metabolite_transptr"/>
</dbReference>
<evidence type="ECO:0000256" key="5">
    <source>
        <dbReference type="ARBA" id="ARBA00022692"/>
    </source>
</evidence>
<dbReference type="Pfam" id="PF00893">
    <property type="entry name" value="Multi_Drug_Res"/>
    <property type="match status" value="1"/>
</dbReference>
<organism evidence="11 12">
    <name type="scientific">Williamsia limnetica</name>
    <dbReference type="NCBI Taxonomy" id="882452"/>
    <lineage>
        <taxon>Bacteria</taxon>
        <taxon>Bacillati</taxon>
        <taxon>Actinomycetota</taxon>
        <taxon>Actinomycetes</taxon>
        <taxon>Mycobacteriales</taxon>
        <taxon>Nocardiaceae</taxon>
        <taxon>Williamsia</taxon>
    </lineage>
</organism>
<evidence type="ECO:0000256" key="1">
    <source>
        <dbReference type="ARBA" id="ARBA00004651"/>
    </source>
</evidence>
<dbReference type="PANTHER" id="PTHR30561:SF1">
    <property type="entry name" value="MULTIDRUG TRANSPORTER EMRE"/>
    <property type="match status" value="1"/>
</dbReference>
<keyword evidence="7 10" id="KW-0472">Membrane</keyword>
<sequence>MQWVYLAIAIVSEVAGTMSLRASDGFRKAVWLIPTAIGYLLAFGMLALTLAEGMPVGIAYGIWAACGVAITAVVAKILFDDPLTWLMGLGIVTIAGGVLIIELGAAHH</sequence>
<keyword evidence="6 10" id="KW-1133">Transmembrane helix</keyword>
<evidence type="ECO:0000256" key="7">
    <source>
        <dbReference type="ARBA" id="ARBA00023136"/>
    </source>
</evidence>
<dbReference type="RefSeq" id="WP_110468443.1">
    <property type="nucleotide sequence ID" value="NZ_QJSP01000003.1"/>
</dbReference>
<evidence type="ECO:0000256" key="6">
    <source>
        <dbReference type="ARBA" id="ARBA00022989"/>
    </source>
</evidence>
<dbReference type="OrthoDB" id="3175079at2"/>
<dbReference type="GO" id="GO:0005886">
    <property type="term" value="C:plasma membrane"/>
    <property type="evidence" value="ECO:0007669"/>
    <property type="project" value="UniProtKB-SubCell"/>
</dbReference>
<reference evidence="11 12" key="1">
    <citation type="submission" date="2018-06" db="EMBL/GenBank/DDBJ databases">
        <title>Genomic Encyclopedia of Type Strains, Phase IV (KMG-IV): sequencing the most valuable type-strain genomes for metagenomic binning, comparative biology and taxonomic classification.</title>
        <authorList>
            <person name="Goeker M."/>
        </authorList>
    </citation>
    <scope>NUCLEOTIDE SEQUENCE [LARGE SCALE GENOMIC DNA]</scope>
    <source>
        <strain evidence="11 12">DSM 45521</strain>
    </source>
</reference>
<evidence type="ECO:0000256" key="10">
    <source>
        <dbReference type="SAM" id="Phobius"/>
    </source>
</evidence>
<accession>A0A318RQL1</accession>
<dbReference type="GO" id="GO:0046677">
    <property type="term" value="P:response to antibiotic"/>
    <property type="evidence" value="ECO:0007669"/>
    <property type="project" value="UniProtKB-KW"/>
</dbReference>
<protein>
    <submittedName>
        <fullName evidence="11">Small multidrug resistance pump</fullName>
    </submittedName>
</protein>
<evidence type="ECO:0000256" key="4">
    <source>
        <dbReference type="ARBA" id="ARBA00022475"/>
    </source>
</evidence>
<dbReference type="InterPro" id="IPR045324">
    <property type="entry name" value="Small_multidrug_res"/>
</dbReference>
<feature type="transmembrane region" description="Helical" evidence="10">
    <location>
        <begin position="58"/>
        <end position="79"/>
    </location>
</feature>
<evidence type="ECO:0000256" key="8">
    <source>
        <dbReference type="ARBA" id="ARBA00023251"/>
    </source>
</evidence>
<keyword evidence="4" id="KW-1003">Cell membrane</keyword>
<proteinExistence type="inferred from homology"/>
<feature type="transmembrane region" description="Helical" evidence="10">
    <location>
        <begin position="85"/>
        <end position="105"/>
    </location>
</feature>
<evidence type="ECO:0000313" key="11">
    <source>
        <dbReference type="EMBL" id="PYE19204.1"/>
    </source>
</evidence>
<evidence type="ECO:0000256" key="3">
    <source>
        <dbReference type="ARBA" id="ARBA00022448"/>
    </source>
</evidence>
<dbReference type="GO" id="GO:0022857">
    <property type="term" value="F:transmembrane transporter activity"/>
    <property type="evidence" value="ECO:0007669"/>
    <property type="project" value="InterPro"/>
</dbReference>
<comment type="caution">
    <text evidence="11">The sequence shown here is derived from an EMBL/GenBank/DDBJ whole genome shotgun (WGS) entry which is preliminary data.</text>
</comment>
<keyword evidence="8" id="KW-0046">Antibiotic resistance</keyword>
<dbReference type="Gene3D" id="1.10.3730.20">
    <property type="match status" value="1"/>
</dbReference>
<dbReference type="SUPFAM" id="SSF103481">
    <property type="entry name" value="Multidrug resistance efflux transporter EmrE"/>
    <property type="match status" value="1"/>
</dbReference>